<dbReference type="InterPro" id="IPR012337">
    <property type="entry name" value="RNaseH-like_sf"/>
</dbReference>
<dbReference type="OrthoDB" id="8547152at2"/>
<dbReference type="PANTHER" id="PTHR34614">
    <property type="match status" value="1"/>
</dbReference>
<evidence type="ECO:0000313" key="2">
    <source>
        <dbReference type="EMBL" id="MVX58017.1"/>
    </source>
</evidence>
<evidence type="ECO:0000259" key="1">
    <source>
        <dbReference type="Pfam" id="PF01609"/>
    </source>
</evidence>
<dbReference type="AlphaFoldDB" id="A0A6L6YK69"/>
<proteinExistence type="predicted"/>
<dbReference type="GO" id="GO:0004803">
    <property type="term" value="F:transposase activity"/>
    <property type="evidence" value="ECO:0007669"/>
    <property type="project" value="InterPro"/>
</dbReference>
<evidence type="ECO:0000313" key="3">
    <source>
        <dbReference type="Proteomes" id="UP000472580"/>
    </source>
</evidence>
<dbReference type="RefSeq" id="WP_160336424.1">
    <property type="nucleotide sequence ID" value="NZ_WSRP01000090.1"/>
</dbReference>
<feature type="non-terminal residue" evidence="2">
    <location>
        <position position="571"/>
    </location>
</feature>
<feature type="domain" description="Transposase IS4-like" evidence="1">
    <location>
        <begin position="204"/>
        <end position="498"/>
    </location>
</feature>
<sequence>MSISISERKVKGKVYISIVEKYRDPITKRSTTRQLKSYGNKELFLQKHPDGLELINSDLKLFRESTQAYAEATELPNGSGVSIVDSAANSTELGSSFLVSPAPFLTIWNKLELDQYFKNLERNYRGKVPVDLNKLAFYNAVARILRPESKLGTWIDRNRYLYDFESLSLKDMYNLLDILDERKQKIIDRLNAAIDKLYQRDLTIALYDVTTFYFESFIEDELRARGMSKEHRTQETQVVMGLLVDSEGIPFGYELFRGNTAEVGTMLEVVEGFKKRYQLNNVTIIADAGLNQLINLESLEQAGFKYIVGYPPYVKLNRTEQDSLLEEDGWESYDCVEDSWRIKRMALPINKRVYPKGEQSRKIQLEAECIATFSLSRYKHDLDELRKKTTRAKELVRKGAKAVQAANRNGYKSFIKSELKEVQFNETLYTKRLKWCGYTALLTNIEDQDPSVIYALLRQLWRIEDNFRVLKTTIEARPVYVWTTKHIRGHFVLCYISLVLTRLMQKQLKEDALKYSVRQVVEALNALSVSPLNALRKSKSQLYQCVVENSEGSTSSGEYKPLLEIANDIWK</sequence>
<organism evidence="2 3">
    <name type="scientific">Parasutterella muris</name>
    <dbReference type="NCBI Taxonomy" id="2565572"/>
    <lineage>
        <taxon>Bacteria</taxon>
        <taxon>Pseudomonadati</taxon>
        <taxon>Pseudomonadota</taxon>
        <taxon>Betaproteobacteria</taxon>
        <taxon>Burkholderiales</taxon>
        <taxon>Sutterellaceae</taxon>
        <taxon>Parasutterella</taxon>
    </lineage>
</organism>
<dbReference type="InterPro" id="IPR047654">
    <property type="entry name" value="IS1634_transpos"/>
</dbReference>
<dbReference type="GO" id="GO:0003677">
    <property type="term" value="F:DNA binding"/>
    <property type="evidence" value="ECO:0007669"/>
    <property type="project" value="InterPro"/>
</dbReference>
<dbReference type="NCBIfam" id="NF033559">
    <property type="entry name" value="transpos_IS1634"/>
    <property type="match status" value="1"/>
</dbReference>
<dbReference type="SUPFAM" id="SSF53098">
    <property type="entry name" value="Ribonuclease H-like"/>
    <property type="match status" value="1"/>
</dbReference>
<name>A0A6L6YK69_9BURK</name>
<dbReference type="PANTHER" id="PTHR34614:SF2">
    <property type="entry name" value="TRANSPOSASE IS4-LIKE DOMAIN-CONTAINING PROTEIN"/>
    <property type="match status" value="1"/>
</dbReference>
<accession>A0A6L6YK69</accession>
<dbReference type="Proteomes" id="UP000472580">
    <property type="component" value="Unassembled WGS sequence"/>
</dbReference>
<protein>
    <submittedName>
        <fullName evidence="2">IS1634 family transposase</fullName>
    </submittedName>
</protein>
<comment type="caution">
    <text evidence="2">The sequence shown here is derived from an EMBL/GenBank/DDBJ whole genome shotgun (WGS) entry which is preliminary data.</text>
</comment>
<dbReference type="InterPro" id="IPR002559">
    <property type="entry name" value="Transposase_11"/>
</dbReference>
<reference evidence="2 3" key="1">
    <citation type="submission" date="2019-12" db="EMBL/GenBank/DDBJ databases">
        <title>Microbes associate with the intestines of laboratory mice.</title>
        <authorList>
            <person name="Navarre W."/>
            <person name="Wong E."/>
        </authorList>
    </citation>
    <scope>NUCLEOTIDE SEQUENCE [LARGE SCALE GENOMIC DNA]</scope>
    <source>
        <strain evidence="2 3">NM82_D38</strain>
    </source>
</reference>
<gene>
    <name evidence="2" type="ORF">E5987_12635</name>
</gene>
<dbReference type="GO" id="GO:0006313">
    <property type="term" value="P:DNA transposition"/>
    <property type="evidence" value="ECO:0007669"/>
    <property type="project" value="InterPro"/>
</dbReference>
<keyword evidence="3" id="KW-1185">Reference proteome</keyword>
<dbReference type="Pfam" id="PF01609">
    <property type="entry name" value="DDE_Tnp_1"/>
    <property type="match status" value="1"/>
</dbReference>
<dbReference type="EMBL" id="WSRP01000090">
    <property type="protein sequence ID" value="MVX58017.1"/>
    <property type="molecule type" value="Genomic_DNA"/>
</dbReference>